<dbReference type="InterPro" id="IPR012347">
    <property type="entry name" value="Ferritin-like"/>
</dbReference>
<evidence type="ECO:0000259" key="3">
    <source>
        <dbReference type="Pfam" id="PF03713"/>
    </source>
</evidence>
<proteinExistence type="predicted"/>
<dbReference type="PROSITE" id="PS51257">
    <property type="entry name" value="PROKAR_LIPOPROTEIN"/>
    <property type="match status" value="1"/>
</dbReference>
<feature type="region of interest" description="Disordered" evidence="1">
    <location>
        <begin position="256"/>
        <end position="289"/>
    </location>
</feature>
<keyword evidence="5" id="KW-1185">Reference proteome</keyword>
<dbReference type="Proteomes" id="UP000664554">
    <property type="component" value="Unassembled WGS sequence"/>
</dbReference>
<feature type="chain" id="PRO_5046149470" evidence="2">
    <location>
        <begin position="23"/>
        <end position="289"/>
    </location>
</feature>
<evidence type="ECO:0000313" key="5">
    <source>
        <dbReference type="Proteomes" id="UP000664554"/>
    </source>
</evidence>
<dbReference type="PANTHER" id="PTHR36933">
    <property type="entry name" value="SLL0788 PROTEIN"/>
    <property type="match status" value="1"/>
</dbReference>
<evidence type="ECO:0000256" key="2">
    <source>
        <dbReference type="SAM" id="SignalP"/>
    </source>
</evidence>
<dbReference type="Gene3D" id="1.20.1260.10">
    <property type="match status" value="2"/>
</dbReference>
<sequence>MTSSYRFSVIAFSVTAALALSACQPQPEDTEPAATEEVQPSANVTPEVETPETTEAAVDINENEEETVVADTDSTEDNRIIDMLSDYTRALGRMQDEMRIGMGYNDPDTAFAKSMLGLHRGAVDMAQIQLKYGTDEEMRTLAEDIIENHQSKIDTMRRWLASHPDAARPKPNTEAMQQAYADDIEDMYEDMAEGITASVADIAFARNMLSLHVGAVDMALIQLKYGTDEEMRDLALQVIDAQQRRTQTTERWLATNDSLIESNEQNDLEAENESGVSVTEPEAQESKVE</sequence>
<feature type="region of interest" description="Disordered" evidence="1">
    <location>
        <begin position="25"/>
        <end position="55"/>
    </location>
</feature>
<dbReference type="EMBL" id="JAGBKM010000004">
    <property type="protein sequence ID" value="MBO1530370.1"/>
    <property type="molecule type" value="Genomic_DNA"/>
</dbReference>
<feature type="signal peptide" evidence="2">
    <location>
        <begin position="1"/>
        <end position="22"/>
    </location>
</feature>
<feature type="compositionally biased region" description="Low complexity" evidence="1">
    <location>
        <begin position="44"/>
        <end position="55"/>
    </location>
</feature>
<dbReference type="Pfam" id="PF03713">
    <property type="entry name" value="DUF305"/>
    <property type="match status" value="1"/>
</dbReference>
<dbReference type="PANTHER" id="PTHR36933:SF1">
    <property type="entry name" value="SLL0788 PROTEIN"/>
    <property type="match status" value="1"/>
</dbReference>
<accession>A0ABS3NMQ2</accession>
<dbReference type="InterPro" id="IPR005183">
    <property type="entry name" value="DUF305_CopM-like"/>
</dbReference>
<reference evidence="4 5" key="1">
    <citation type="submission" date="2021-03" db="EMBL/GenBank/DDBJ databases">
        <authorList>
            <person name="Shang D.-D."/>
            <person name="Du Z.-J."/>
            <person name="Chen G.-J."/>
        </authorList>
    </citation>
    <scope>NUCLEOTIDE SEQUENCE [LARGE SCALE GENOMIC DNA]</scope>
    <source>
        <strain evidence="4 5">F1192</strain>
    </source>
</reference>
<evidence type="ECO:0000313" key="4">
    <source>
        <dbReference type="EMBL" id="MBO1530370.1"/>
    </source>
</evidence>
<dbReference type="RefSeq" id="WP_207990121.1">
    <property type="nucleotide sequence ID" value="NZ_JAGBKM010000004.1"/>
</dbReference>
<organism evidence="4 5">
    <name type="scientific">Psychrobacter coccoides</name>
    <dbReference type="NCBI Taxonomy" id="2818440"/>
    <lineage>
        <taxon>Bacteria</taxon>
        <taxon>Pseudomonadati</taxon>
        <taxon>Pseudomonadota</taxon>
        <taxon>Gammaproteobacteria</taxon>
        <taxon>Moraxellales</taxon>
        <taxon>Moraxellaceae</taxon>
        <taxon>Psychrobacter</taxon>
    </lineage>
</organism>
<comment type="caution">
    <text evidence="4">The sequence shown here is derived from an EMBL/GenBank/DDBJ whole genome shotgun (WGS) entry which is preliminary data.</text>
</comment>
<protein>
    <submittedName>
        <fullName evidence="4">DUF305 domain-containing protein</fullName>
    </submittedName>
</protein>
<keyword evidence="2" id="KW-0732">Signal</keyword>
<gene>
    <name evidence="4" type="ORF">J3492_03975</name>
</gene>
<evidence type="ECO:0000256" key="1">
    <source>
        <dbReference type="SAM" id="MobiDB-lite"/>
    </source>
</evidence>
<feature type="domain" description="DUF305" evidence="3">
    <location>
        <begin position="108"/>
        <end position="253"/>
    </location>
</feature>
<name>A0ABS3NMQ2_9GAMM</name>